<dbReference type="FunFam" id="3.30.1440.10:FF:000002">
    <property type="entry name" value="60S ribosomal protein L11"/>
    <property type="match status" value="1"/>
</dbReference>
<dbReference type="InterPro" id="IPR022803">
    <property type="entry name" value="Ribosomal_uL5_dom_sf"/>
</dbReference>
<dbReference type="GO" id="GO:0005840">
    <property type="term" value="C:ribosome"/>
    <property type="evidence" value="ECO:0007669"/>
    <property type="project" value="UniProtKB-KW"/>
</dbReference>
<evidence type="ECO:0000256" key="2">
    <source>
        <dbReference type="ARBA" id="ARBA00022555"/>
    </source>
</evidence>
<evidence type="ECO:0000313" key="11">
    <source>
        <dbReference type="EMBL" id="QNO51971.1"/>
    </source>
</evidence>
<feature type="domain" description="Large ribosomal subunit protein uL5 N-terminal" evidence="9">
    <location>
        <begin position="12"/>
        <end position="60"/>
    </location>
</feature>
<reference evidence="11" key="1">
    <citation type="submission" date="2020-06" db="EMBL/GenBank/DDBJ databases">
        <title>Unique genomic features of the anaerobic methanotrophic archaea.</title>
        <authorList>
            <person name="Chadwick G.L."/>
            <person name="Skennerton C.T."/>
            <person name="Laso-Perez R."/>
            <person name="Leu A.O."/>
            <person name="Speth D.R."/>
            <person name="Yu H."/>
            <person name="Morgan-Lang C."/>
            <person name="Hatzenpichler R."/>
            <person name="Goudeau D."/>
            <person name="Malmstrom R."/>
            <person name="Brazelton W.J."/>
            <person name="Woyke T."/>
            <person name="Hallam S.J."/>
            <person name="Tyson G.W."/>
            <person name="Wegener G."/>
            <person name="Boetius A."/>
            <person name="Orphan V."/>
        </authorList>
    </citation>
    <scope>NUCLEOTIDE SEQUENCE</scope>
</reference>
<dbReference type="GO" id="GO:0019843">
    <property type="term" value="F:rRNA binding"/>
    <property type="evidence" value="ECO:0007669"/>
    <property type="project" value="UniProtKB-UniRule"/>
</dbReference>
<keyword evidence="2 7" id="KW-0820">tRNA-binding</keyword>
<evidence type="ECO:0000256" key="7">
    <source>
        <dbReference type="HAMAP-Rule" id="MF_01333"/>
    </source>
</evidence>
<sequence length="178" mass="20288">MTKTMAANQNQNPMRNIEVEKVVINMGVGESGEKLAKAEKLLEHITSQKPIELHAKKSLQPLNIKKGEAIACKVTLRKDRAKEFLKHCFKIQDKLFASQFDTYGNFSFGVAEHTDFGIRYDPKVGIYGMDVSVSLKRPGYRIKERKIQKRKVPNKQRISKEEGMAFLEKGYGVEVVEE</sequence>
<dbReference type="GO" id="GO:0000049">
    <property type="term" value="F:tRNA binding"/>
    <property type="evidence" value="ECO:0007669"/>
    <property type="project" value="UniProtKB-UniRule"/>
</dbReference>
<dbReference type="Gene3D" id="3.30.1440.10">
    <property type="match status" value="1"/>
</dbReference>
<gene>
    <name evidence="7 11" type="primary">rpl5</name>
    <name evidence="11" type="ORF">ACBLIHAL_00030</name>
</gene>
<dbReference type="GO" id="GO:0003735">
    <property type="term" value="F:structural constituent of ribosome"/>
    <property type="evidence" value="ECO:0007669"/>
    <property type="project" value="InterPro"/>
</dbReference>
<comment type="subunit">
    <text evidence="7">Part of the 50S ribosomal subunit; contacts the 5S rRNA and probably tRNA. Forms a bridge to the 30S subunit in the 70S ribosome.</text>
</comment>
<protein>
    <recommendedName>
        <fullName evidence="7">Large ribosomal subunit protein uL5</fullName>
    </recommendedName>
</protein>
<feature type="domain" description="Large ribosomal subunit protein uL5 C-terminal" evidence="10">
    <location>
        <begin position="70"/>
        <end position="166"/>
    </location>
</feature>
<dbReference type="SUPFAM" id="SSF55282">
    <property type="entry name" value="RL5-like"/>
    <property type="match status" value="1"/>
</dbReference>
<dbReference type="GO" id="GO:1990904">
    <property type="term" value="C:ribonucleoprotein complex"/>
    <property type="evidence" value="ECO:0007669"/>
    <property type="project" value="UniProtKB-KW"/>
</dbReference>
<evidence type="ECO:0000256" key="4">
    <source>
        <dbReference type="ARBA" id="ARBA00022884"/>
    </source>
</evidence>
<name>A0A7G9YVD7_9EURY</name>
<dbReference type="PIRSF" id="PIRSF002161">
    <property type="entry name" value="Ribosomal_L5"/>
    <property type="match status" value="1"/>
</dbReference>
<evidence type="ECO:0000256" key="5">
    <source>
        <dbReference type="ARBA" id="ARBA00022980"/>
    </source>
</evidence>
<dbReference type="HAMAP" id="MF_01333_A">
    <property type="entry name" value="Ribosomal_uL5_A"/>
    <property type="match status" value="1"/>
</dbReference>
<dbReference type="NCBIfam" id="NF003258">
    <property type="entry name" value="PRK04219.1"/>
    <property type="match status" value="1"/>
</dbReference>
<dbReference type="AlphaFoldDB" id="A0A7G9YVD7"/>
<keyword evidence="3 7" id="KW-0699">rRNA-binding</keyword>
<dbReference type="GO" id="GO:0006412">
    <property type="term" value="P:translation"/>
    <property type="evidence" value="ECO:0007669"/>
    <property type="project" value="UniProtKB-UniRule"/>
</dbReference>
<evidence type="ECO:0000256" key="8">
    <source>
        <dbReference type="RuleBase" id="RU003930"/>
    </source>
</evidence>
<proteinExistence type="inferred from homology"/>
<dbReference type="Pfam" id="PF00281">
    <property type="entry name" value="Ribosomal_L5"/>
    <property type="match status" value="1"/>
</dbReference>
<dbReference type="InterPro" id="IPR031309">
    <property type="entry name" value="Ribosomal_uL5_C"/>
</dbReference>
<keyword evidence="5 7" id="KW-0689">Ribosomal protein</keyword>
<evidence type="ECO:0000259" key="9">
    <source>
        <dbReference type="Pfam" id="PF00281"/>
    </source>
</evidence>
<evidence type="ECO:0000259" key="10">
    <source>
        <dbReference type="Pfam" id="PF00673"/>
    </source>
</evidence>
<comment type="function">
    <text evidence="7">This is 1 of the proteins that bind and probably mediate the attachment of the 5S RNA into the large ribosomal subunit, where it forms part of the central protuberance. In the 70S ribosome it contacts protein S13 of the 30S subunit (bridge B1b), connecting the 2 subunits; this bridge is implicated in subunit movement. May contact the P site tRNA; the 5S rRNA and some of its associated proteins might help stabilize positioning of ribosome-bound tRNAs.</text>
</comment>
<dbReference type="PANTHER" id="PTHR11994">
    <property type="entry name" value="60S RIBOSOMAL PROTEIN L11-RELATED"/>
    <property type="match status" value="1"/>
</dbReference>
<dbReference type="EMBL" id="MT631497">
    <property type="protein sequence ID" value="QNO51971.1"/>
    <property type="molecule type" value="Genomic_DNA"/>
</dbReference>
<comment type="similarity">
    <text evidence="1 7 8">Belongs to the universal ribosomal protein uL5 family.</text>
</comment>
<dbReference type="Pfam" id="PF00673">
    <property type="entry name" value="Ribosomal_L5_C"/>
    <property type="match status" value="1"/>
</dbReference>
<evidence type="ECO:0000256" key="6">
    <source>
        <dbReference type="ARBA" id="ARBA00023274"/>
    </source>
</evidence>
<organism evidence="11">
    <name type="scientific">Candidatus Methanophagaceae archaeon ANME-1 ERB6</name>
    <dbReference type="NCBI Taxonomy" id="2759912"/>
    <lineage>
        <taxon>Archaea</taxon>
        <taxon>Methanobacteriati</taxon>
        <taxon>Methanobacteriota</taxon>
        <taxon>Stenosarchaea group</taxon>
        <taxon>Methanomicrobia</taxon>
        <taxon>Candidatus Methanophagales</taxon>
        <taxon>Candidatus Methanophagaceae</taxon>
    </lineage>
</organism>
<dbReference type="InterPro" id="IPR002132">
    <property type="entry name" value="Ribosomal_uL5"/>
</dbReference>
<evidence type="ECO:0000256" key="1">
    <source>
        <dbReference type="ARBA" id="ARBA00008553"/>
    </source>
</evidence>
<dbReference type="InterPro" id="IPR031310">
    <property type="entry name" value="Ribosomal_uL5_N"/>
</dbReference>
<accession>A0A7G9YVD7</accession>
<dbReference type="InterPro" id="IPR057266">
    <property type="entry name" value="Ribosomal_uL5_euk/arc-type"/>
</dbReference>
<evidence type="ECO:0000256" key="3">
    <source>
        <dbReference type="ARBA" id="ARBA00022730"/>
    </source>
</evidence>
<dbReference type="InterPro" id="IPR022804">
    <property type="entry name" value="Ribosomal_uL5_arc"/>
</dbReference>
<keyword evidence="4 7" id="KW-0694">RNA-binding</keyword>
<keyword evidence="6 7" id="KW-0687">Ribonucleoprotein</keyword>